<evidence type="ECO:0000313" key="2">
    <source>
        <dbReference type="EMBL" id="CAF1412979.1"/>
    </source>
</evidence>
<proteinExistence type="predicted"/>
<reference evidence="3" key="1">
    <citation type="submission" date="2021-02" db="EMBL/GenBank/DDBJ databases">
        <authorList>
            <person name="Nowell W R."/>
        </authorList>
    </citation>
    <scope>NUCLEOTIDE SEQUENCE</scope>
</reference>
<feature type="transmembrane region" description="Helical" evidence="1">
    <location>
        <begin position="226"/>
        <end position="247"/>
    </location>
</feature>
<keyword evidence="1" id="KW-1133">Transmembrane helix</keyword>
<evidence type="ECO:0000313" key="4">
    <source>
        <dbReference type="Proteomes" id="UP000682733"/>
    </source>
</evidence>
<organism evidence="3 4">
    <name type="scientific">Didymodactylos carnosus</name>
    <dbReference type="NCBI Taxonomy" id="1234261"/>
    <lineage>
        <taxon>Eukaryota</taxon>
        <taxon>Metazoa</taxon>
        <taxon>Spiralia</taxon>
        <taxon>Gnathifera</taxon>
        <taxon>Rotifera</taxon>
        <taxon>Eurotatoria</taxon>
        <taxon>Bdelloidea</taxon>
        <taxon>Philodinida</taxon>
        <taxon>Philodinidae</taxon>
        <taxon>Didymodactylos</taxon>
    </lineage>
</organism>
<keyword evidence="1" id="KW-0472">Membrane</keyword>
<keyword evidence="1" id="KW-0812">Transmembrane</keyword>
<comment type="caution">
    <text evidence="3">The sequence shown here is derived from an EMBL/GenBank/DDBJ whole genome shotgun (WGS) entry which is preliminary data.</text>
</comment>
<name>A0A8S2S8L3_9BILA</name>
<dbReference type="EMBL" id="CAJNOK010027030">
    <property type="protein sequence ID" value="CAF1412979.1"/>
    <property type="molecule type" value="Genomic_DNA"/>
</dbReference>
<accession>A0A8S2S8L3</accession>
<feature type="transmembrane region" description="Helical" evidence="1">
    <location>
        <begin position="161"/>
        <end position="185"/>
    </location>
</feature>
<protein>
    <submittedName>
        <fullName evidence="3">Uncharacterized protein</fullName>
    </submittedName>
</protein>
<gene>
    <name evidence="2" type="ORF">OVA965_LOCUS33432</name>
    <name evidence="3" type="ORF">TMI583_LOCUS34324</name>
</gene>
<evidence type="ECO:0000313" key="3">
    <source>
        <dbReference type="EMBL" id="CAF4216387.1"/>
    </source>
</evidence>
<dbReference type="Proteomes" id="UP000677228">
    <property type="component" value="Unassembled WGS sequence"/>
</dbReference>
<sequence length="257" mass="29828">MDSLYDQSNIEREHLALTSAPKKSSDSFLRVILQDLYPLVSNYSKRKQKVNYKQPISDEYLYLSNQRQHMSSVDDSIHPTKLSPQPREHDLMNFDNNDHIYPAYSTNYVSINTDLTKVEEKEGLSSKSVLSILPSEYLQMDKDTTYSPNSLTKKHRTPPNWSILCCSIVSLFGFLFLFILGWSFFINGGTLTDDISSLIQNAIKKDEIELKQEIERIYRQSSIYCWFASAVYIIVFLLCFSVLKLRLRNDNSAKYKQ</sequence>
<evidence type="ECO:0000256" key="1">
    <source>
        <dbReference type="SAM" id="Phobius"/>
    </source>
</evidence>
<dbReference type="AlphaFoldDB" id="A0A8S2S8L3"/>
<dbReference type="EMBL" id="CAJOBA010048781">
    <property type="protein sequence ID" value="CAF4216387.1"/>
    <property type="molecule type" value="Genomic_DNA"/>
</dbReference>
<dbReference type="Proteomes" id="UP000682733">
    <property type="component" value="Unassembled WGS sequence"/>
</dbReference>